<keyword evidence="3" id="KW-1185">Reference proteome</keyword>
<evidence type="ECO:0000256" key="1">
    <source>
        <dbReference type="SAM" id="MobiDB-lite"/>
    </source>
</evidence>
<dbReference type="EMBL" id="CP043494">
    <property type="protein sequence ID" value="WNG44442.1"/>
    <property type="molecule type" value="Genomic_DNA"/>
</dbReference>
<accession>A0ABY9WNP7</accession>
<gene>
    <name evidence="2" type="ORF">F0U60_10220</name>
</gene>
<proteinExistence type="predicted"/>
<evidence type="ECO:0000313" key="3">
    <source>
        <dbReference type="Proteomes" id="UP001611383"/>
    </source>
</evidence>
<evidence type="ECO:0008006" key="4">
    <source>
        <dbReference type="Google" id="ProtNLM"/>
    </source>
</evidence>
<dbReference type="RefSeq" id="WP_395817249.1">
    <property type="nucleotide sequence ID" value="NZ_CP043494.1"/>
</dbReference>
<dbReference type="Proteomes" id="UP001611383">
    <property type="component" value="Chromosome"/>
</dbReference>
<name>A0ABY9WNP7_9BACT</name>
<protein>
    <recommendedName>
        <fullName evidence="4">TonB C-terminal domain-containing protein</fullName>
    </recommendedName>
</protein>
<organism evidence="2 3">
    <name type="scientific">Archangium minus</name>
    <dbReference type="NCBI Taxonomy" id="83450"/>
    <lineage>
        <taxon>Bacteria</taxon>
        <taxon>Pseudomonadati</taxon>
        <taxon>Myxococcota</taxon>
        <taxon>Myxococcia</taxon>
        <taxon>Myxococcales</taxon>
        <taxon>Cystobacterineae</taxon>
        <taxon>Archangiaceae</taxon>
        <taxon>Archangium</taxon>
    </lineage>
</organism>
<evidence type="ECO:0000313" key="2">
    <source>
        <dbReference type="EMBL" id="WNG44442.1"/>
    </source>
</evidence>
<reference evidence="2 3" key="1">
    <citation type="submission" date="2019-08" db="EMBL/GenBank/DDBJ databases">
        <title>Archangium and Cystobacter genomes.</title>
        <authorList>
            <person name="Chen I.-C.K."/>
            <person name="Wielgoss S."/>
        </authorList>
    </citation>
    <scope>NUCLEOTIDE SEQUENCE [LARGE SCALE GENOMIC DNA]</scope>
    <source>
        <strain evidence="2 3">Cbm 6</strain>
    </source>
</reference>
<sequence>MTPRELRREMRQRREELRRSLALMRQQARERVRQLPAVRRERNRRRVRRAVGLALLLLLACLTRCECQQAPPPAKAVVQEKPEVKPKTPAPAPPRREPLRAQVKPLPRGSYQGETQAPPTWLEDFRLQVAARSPRLAQCFTGTDRPGVLRWTASVNPESGAVADHELEPLGPGAELKREQRDCVVRALSSPTYRLSSQQAQVLPNRISLVIEF</sequence>
<feature type="region of interest" description="Disordered" evidence="1">
    <location>
        <begin position="73"/>
        <end position="98"/>
    </location>
</feature>